<evidence type="ECO:0000256" key="1">
    <source>
        <dbReference type="ARBA" id="ARBA00023015"/>
    </source>
</evidence>
<dbReference type="AlphaFoldDB" id="A0A2P8G4T2"/>
<proteinExistence type="predicted"/>
<dbReference type="InterPro" id="IPR002577">
    <property type="entry name" value="HTH_HxlR"/>
</dbReference>
<dbReference type="PANTHER" id="PTHR33204:SF29">
    <property type="entry name" value="TRANSCRIPTIONAL REGULATOR"/>
    <property type="match status" value="1"/>
</dbReference>
<dbReference type="InterPro" id="IPR036390">
    <property type="entry name" value="WH_DNA-bd_sf"/>
</dbReference>
<keyword evidence="1" id="KW-0805">Transcription regulation</keyword>
<sequence length="129" mass="14810">MTKINVTPQPKCPVDYAFQRIGGKYKGRILWCLRNDVKRYGQLRRLISGITPKMLTQVLRELEEDALITRKVYLEVPPRVEYALTQNGNKLIPSIEMISLWGQAQMQEHGIPGMEPAEEEEGVINDIDE</sequence>
<dbReference type="GO" id="GO:0003677">
    <property type="term" value="F:DNA binding"/>
    <property type="evidence" value="ECO:0007669"/>
    <property type="project" value="UniProtKB-KW"/>
</dbReference>
<reference evidence="5 6" key="1">
    <citation type="submission" date="2018-03" db="EMBL/GenBank/DDBJ databases">
        <title>Genomic Encyclopedia of Archaeal and Bacterial Type Strains, Phase II (KMG-II): from individual species to whole genera.</title>
        <authorList>
            <person name="Goeker M."/>
        </authorList>
    </citation>
    <scope>NUCLEOTIDE SEQUENCE [LARGE SCALE GENOMIC DNA]</scope>
    <source>
        <strain evidence="5 6">DSM 18107</strain>
    </source>
</reference>
<dbReference type="RefSeq" id="WP_106603379.1">
    <property type="nucleotide sequence ID" value="NZ_PYGK01000007.1"/>
</dbReference>
<dbReference type="Pfam" id="PF01638">
    <property type="entry name" value="HxlR"/>
    <property type="match status" value="1"/>
</dbReference>
<dbReference type="PANTHER" id="PTHR33204">
    <property type="entry name" value="TRANSCRIPTIONAL REGULATOR, MARR FAMILY"/>
    <property type="match status" value="1"/>
</dbReference>
<dbReference type="PROSITE" id="PS51118">
    <property type="entry name" value="HTH_HXLR"/>
    <property type="match status" value="1"/>
</dbReference>
<evidence type="ECO:0000313" key="6">
    <source>
        <dbReference type="Proteomes" id="UP000240978"/>
    </source>
</evidence>
<accession>A0A2P8G4T2</accession>
<keyword evidence="2" id="KW-0238">DNA-binding</keyword>
<dbReference type="Proteomes" id="UP000240978">
    <property type="component" value="Unassembled WGS sequence"/>
</dbReference>
<dbReference type="InterPro" id="IPR036388">
    <property type="entry name" value="WH-like_DNA-bd_sf"/>
</dbReference>
<feature type="domain" description="HTH hxlR-type" evidence="4">
    <location>
        <begin position="12"/>
        <end position="110"/>
    </location>
</feature>
<gene>
    <name evidence="5" type="ORF">CLV42_107136</name>
</gene>
<comment type="caution">
    <text evidence="5">The sequence shown here is derived from an EMBL/GenBank/DDBJ whole genome shotgun (WGS) entry which is preliminary data.</text>
</comment>
<dbReference type="Gene3D" id="1.10.10.10">
    <property type="entry name" value="Winged helix-like DNA-binding domain superfamily/Winged helix DNA-binding domain"/>
    <property type="match status" value="1"/>
</dbReference>
<keyword evidence="3" id="KW-0804">Transcription</keyword>
<organism evidence="5 6">
    <name type="scientific">Chitinophaga ginsengisoli</name>
    <dbReference type="NCBI Taxonomy" id="363837"/>
    <lineage>
        <taxon>Bacteria</taxon>
        <taxon>Pseudomonadati</taxon>
        <taxon>Bacteroidota</taxon>
        <taxon>Chitinophagia</taxon>
        <taxon>Chitinophagales</taxon>
        <taxon>Chitinophagaceae</taxon>
        <taxon>Chitinophaga</taxon>
    </lineage>
</organism>
<evidence type="ECO:0000313" key="5">
    <source>
        <dbReference type="EMBL" id="PSL28990.1"/>
    </source>
</evidence>
<keyword evidence="6" id="KW-1185">Reference proteome</keyword>
<evidence type="ECO:0000256" key="3">
    <source>
        <dbReference type="ARBA" id="ARBA00023163"/>
    </source>
</evidence>
<dbReference type="SUPFAM" id="SSF46785">
    <property type="entry name" value="Winged helix' DNA-binding domain"/>
    <property type="match status" value="1"/>
</dbReference>
<dbReference type="EMBL" id="PYGK01000007">
    <property type="protein sequence ID" value="PSL28990.1"/>
    <property type="molecule type" value="Genomic_DNA"/>
</dbReference>
<evidence type="ECO:0000256" key="2">
    <source>
        <dbReference type="ARBA" id="ARBA00023125"/>
    </source>
</evidence>
<protein>
    <submittedName>
        <fullName evidence="5">HxlR family transcriptional regulator</fullName>
    </submittedName>
</protein>
<evidence type="ECO:0000259" key="4">
    <source>
        <dbReference type="PROSITE" id="PS51118"/>
    </source>
</evidence>
<dbReference type="OrthoDB" id="8231503at2"/>
<name>A0A2P8G4T2_9BACT</name>